<gene>
    <name evidence="3" type="ORF">H0H81_009241</name>
</gene>
<dbReference type="Gene3D" id="2.120.10.80">
    <property type="entry name" value="Kelch-type beta propeller"/>
    <property type="match status" value="2"/>
</dbReference>
<dbReference type="SUPFAM" id="SSF117281">
    <property type="entry name" value="Kelch motif"/>
    <property type="match status" value="1"/>
</dbReference>
<dbReference type="EMBL" id="JABCKI010000268">
    <property type="protein sequence ID" value="KAG5651275.1"/>
    <property type="molecule type" value="Genomic_DNA"/>
</dbReference>
<keyword evidence="4" id="KW-1185">Reference proteome</keyword>
<keyword evidence="2" id="KW-0677">Repeat</keyword>
<accession>A0A9P7GL36</accession>
<organism evidence="3 4">
    <name type="scientific">Sphagnurus paluster</name>
    <dbReference type="NCBI Taxonomy" id="117069"/>
    <lineage>
        <taxon>Eukaryota</taxon>
        <taxon>Fungi</taxon>
        <taxon>Dikarya</taxon>
        <taxon>Basidiomycota</taxon>
        <taxon>Agaricomycotina</taxon>
        <taxon>Agaricomycetes</taxon>
        <taxon>Agaricomycetidae</taxon>
        <taxon>Agaricales</taxon>
        <taxon>Tricholomatineae</taxon>
        <taxon>Lyophyllaceae</taxon>
        <taxon>Sphagnurus</taxon>
    </lineage>
</organism>
<dbReference type="PANTHER" id="PTHR46093:SF18">
    <property type="entry name" value="FIBRONECTIN TYPE-III DOMAIN-CONTAINING PROTEIN"/>
    <property type="match status" value="1"/>
</dbReference>
<comment type="caution">
    <text evidence="3">The sequence shown here is derived from an EMBL/GenBank/DDBJ whole genome shotgun (WGS) entry which is preliminary data.</text>
</comment>
<keyword evidence="1" id="KW-0880">Kelch repeat</keyword>
<feature type="non-terminal residue" evidence="3">
    <location>
        <position position="645"/>
    </location>
</feature>
<evidence type="ECO:0000256" key="1">
    <source>
        <dbReference type="ARBA" id="ARBA00022441"/>
    </source>
</evidence>
<evidence type="ECO:0000256" key="2">
    <source>
        <dbReference type="ARBA" id="ARBA00022737"/>
    </source>
</evidence>
<dbReference type="InterPro" id="IPR015915">
    <property type="entry name" value="Kelch-typ_b-propeller"/>
</dbReference>
<dbReference type="PANTHER" id="PTHR46093">
    <property type="entry name" value="ACYL-COA-BINDING DOMAIN-CONTAINING PROTEIN 5"/>
    <property type="match status" value="1"/>
</dbReference>
<name>A0A9P7GL36_9AGAR</name>
<evidence type="ECO:0008006" key="5">
    <source>
        <dbReference type="Google" id="ProtNLM"/>
    </source>
</evidence>
<reference evidence="3" key="2">
    <citation type="submission" date="2021-10" db="EMBL/GenBank/DDBJ databases">
        <title>Phylogenomics reveals ancestral predisposition of the termite-cultivated fungus Termitomyces towards a domesticated lifestyle.</title>
        <authorList>
            <person name="Auxier B."/>
            <person name="Grum-Grzhimaylo A."/>
            <person name="Cardenas M.E."/>
            <person name="Lodge J.D."/>
            <person name="Laessoe T."/>
            <person name="Pedersen O."/>
            <person name="Smith M.E."/>
            <person name="Kuyper T.W."/>
            <person name="Franco-Molano E.A."/>
            <person name="Baroni T.J."/>
            <person name="Aanen D.K."/>
        </authorList>
    </citation>
    <scope>NUCLEOTIDE SEQUENCE</scope>
    <source>
        <strain evidence="3">D49</strain>
    </source>
</reference>
<dbReference type="AlphaFoldDB" id="A0A9P7GL36"/>
<proteinExistence type="predicted"/>
<dbReference type="Proteomes" id="UP000717328">
    <property type="component" value="Unassembled WGS sequence"/>
</dbReference>
<dbReference type="OrthoDB" id="432528at2759"/>
<reference evidence="3" key="1">
    <citation type="submission" date="2021-02" db="EMBL/GenBank/DDBJ databases">
        <authorList>
            <person name="Nieuwenhuis M."/>
            <person name="Van De Peppel L.J.J."/>
        </authorList>
    </citation>
    <scope>NUCLEOTIDE SEQUENCE</scope>
    <source>
        <strain evidence="3">D49</strain>
    </source>
</reference>
<sequence>MDRSPIHRLMLEAKMTCRDGDTLFKAGKFAEAKQAYWASAVKLVGRDFRIPGVPGTQNGVRNAVYEAMDPYDKANLMACCTGLARCLLKEGDKESVLAWLHEVDVVYRNSYFSSEKPLYDWMDYMIDLPEFSYRRTAGLSTASEIFFALDNTGTATHRRWVANTSTVGLPATHKTPRTLAEANSNRAIDLIKLRHPDPSLTSKHELKHPELQLRGSWSKLAVKSPQRILARFSHASFIWNSRLYVAGGRKDSAGPFYRDFWYLDLQKLDKWRQLPDYPIPTSASGGFLNWSMVVHNDRALLVTGRKQVDFFDLKTETWGSFATTYAPTRADTAAGVNGGWPWPGQRLADAAQQIAGDKLYVFGGTHRDTNIGCNLFMELDLTTRVWRRLSGYVMPPRDGDYACPGPRKTPGSWVSRDKNRVYLLFGTCDRNGASLRGEMHGASDAYPFEDMWSWDIAKGEWRRERLAGNPPCPRTEMGCTYNEVLDKVFVFGGYNPCLPTLDLSTQRQFNYSYFADTFMYTPPDPASPPSSAPLPSPAVTDAAGHPKWRQVLTRGFPTYRCQADLLADPVTGKTYLFGGFTNTDFVPSSRSYISRSFGDVWQLMVDVPGGCFEDVNWEEEARTAKAGPWQRCFNCKDAGRWRKCG</sequence>
<evidence type="ECO:0000313" key="3">
    <source>
        <dbReference type="EMBL" id="KAG5651275.1"/>
    </source>
</evidence>
<evidence type="ECO:0000313" key="4">
    <source>
        <dbReference type="Proteomes" id="UP000717328"/>
    </source>
</evidence>
<protein>
    <recommendedName>
        <fullName evidence="5">Kelch repeat-containing protein</fullName>
    </recommendedName>
</protein>